<evidence type="ECO:0000256" key="2">
    <source>
        <dbReference type="SAM" id="SignalP"/>
    </source>
</evidence>
<dbReference type="Proteomes" id="UP000078090">
    <property type="component" value="Unassembled WGS sequence"/>
</dbReference>
<gene>
    <name evidence="3" type="ORF">A1332_00815</name>
</gene>
<keyword evidence="1" id="KW-0812">Transmembrane</keyword>
<feature type="transmembrane region" description="Helical" evidence="1">
    <location>
        <begin position="472"/>
        <end position="490"/>
    </location>
</feature>
<dbReference type="SUPFAM" id="SSF52743">
    <property type="entry name" value="Subtilisin-like"/>
    <property type="match status" value="1"/>
</dbReference>
<dbReference type="AlphaFoldDB" id="A0A177MQA1"/>
<sequence length="500" mass="53113">MITKPGFYLFPMLFWASAAAADYKTDIGYQALLIQLGANIPTGDGVNVVHAEASLVESRDHPDYPIYAPDILKVQFAGKTFSFPGNKASTSPSGHADSVGTRFYGKDSIAHGIKNIASYDANAWIESLISPTALAPVNASRIANHSWIGKGDTVPETAMILRFVDRQVQRNEFIQVVGMNNGLSDSPLLGSAYNAIAVGRTDGRQDRGADAVDSIYIAGRTRPDVVAPQTTTSGATPIVAAAAALLVETGHKGAANLSQGSIDIEGVGTVYNAERGETVKAALLAGADRATQNTSTTDNIVDYRSSGHQTLNGLDDRFGAGQLNILHSYQIIAGGEQDSLEDGGNPNGIGLAGFDVDTEFGGLASNSLATYKFAAAADLNLQASLVWNLGVSNDLNLTTTLHDLNLELFDATEQNIAAFSASSVDNSENLWLSLVFGHHYELRVKSGEASPFIWDYALAWHMSPLQSAPVPLPGAFYLFFSALGGLGWVVRRKRLNTEAC</sequence>
<evidence type="ECO:0000313" key="3">
    <source>
        <dbReference type="EMBL" id="OAI07968.1"/>
    </source>
</evidence>
<dbReference type="OrthoDB" id="5564595at2"/>
<protein>
    <recommendedName>
        <fullName evidence="5">Secreted protein</fullName>
    </recommendedName>
</protein>
<accession>A0A177MQA1</accession>
<proteinExistence type="predicted"/>
<dbReference type="EMBL" id="LUUG01000049">
    <property type="protein sequence ID" value="OAI07968.1"/>
    <property type="molecule type" value="Genomic_DNA"/>
</dbReference>
<dbReference type="Gene3D" id="3.40.50.200">
    <property type="entry name" value="Peptidase S8/S53 domain"/>
    <property type="match status" value="1"/>
</dbReference>
<keyword evidence="1" id="KW-1133">Transmembrane helix</keyword>
<keyword evidence="2" id="KW-0732">Signal</keyword>
<evidence type="ECO:0008006" key="5">
    <source>
        <dbReference type="Google" id="ProtNLM"/>
    </source>
</evidence>
<dbReference type="GO" id="GO:0004252">
    <property type="term" value="F:serine-type endopeptidase activity"/>
    <property type="evidence" value="ECO:0007669"/>
    <property type="project" value="InterPro"/>
</dbReference>
<dbReference type="RefSeq" id="WP_064007426.1">
    <property type="nucleotide sequence ID" value="NZ_LUUG01000049.1"/>
</dbReference>
<name>A0A177MQA1_METMH</name>
<dbReference type="GO" id="GO:0006508">
    <property type="term" value="P:proteolysis"/>
    <property type="evidence" value="ECO:0007669"/>
    <property type="project" value="InterPro"/>
</dbReference>
<reference evidence="3 4" key="1">
    <citation type="submission" date="2016-03" db="EMBL/GenBank/DDBJ databases">
        <authorList>
            <person name="Ploux O."/>
        </authorList>
    </citation>
    <scope>NUCLEOTIDE SEQUENCE [LARGE SCALE GENOMIC DNA]</scope>
    <source>
        <strain evidence="3 4">R-45363</strain>
    </source>
</reference>
<comment type="caution">
    <text evidence="3">The sequence shown here is derived from an EMBL/GenBank/DDBJ whole genome shotgun (WGS) entry which is preliminary data.</text>
</comment>
<keyword evidence="1" id="KW-0472">Membrane</keyword>
<dbReference type="InterPro" id="IPR036852">
    <property type="entry name" value="Peptidase_S8/S53_dom_sf"/>
</dbReference>
<evidence type="ECO:0000256" key="1">
    <source>
        <dbReference type="SAM" id="Phobius"/>
    </source>
</evidence>
<feature type="signal peptide" evidence="2">
    <location>
        <begin position="1"/>
        <end position="20"/>
    </location>
</feature>
<evidence type="ECO:0000313" key="4">
    <source>
        <dbReference type="Proteomes" id="UP000078090"/>
    </source>
</evidence>
<organism evidence="3 4">
    <name type="scientific">Methylomonas methanica</name>
    <dbReference type="NCBI Taxonomy" id="421"/>
    <lineage>
        <taxon>Bacteria</taxon>
        <taxon>Pseudomonadati</taxon>
        <taxon>Pseudomonadota</taxon>
        <taxon>Gammaproteobacteria</taxon>
        <taxon>Methylococcales</taxon>
        <taxon>Methylococcaceae</taxon>
        <taxon>Methylomonas</taxon>
    </lineage>
</organism>
<feature type="chain" id="PRO_5008068317" description="Secreted protein" evidence="2">
    <location>
        <begin position="21"/>
        <end position="500"/>
    </location>
</feature>